<feature type="region of interest" description="Disordered" evidence="1">
    <location>
        <begin position="323"/>
        <end position="365"/>
    </location>
</feature>
<reference evidence="2 3" key="1">
    <citation type="submission" date="2017-12" db="EMBL/GenBank/DDBJ databases">
        <authorList>
            <person name="Paulsen S."/>
            <person name="Gram L.K."/>
        </authorList>
    </citation>
    <scope>NUCLEOTIDE SEQUENCE [LARGE SCALE GENOMIC DNA]</scope>
    <source>
        <strain evidence="2 3">S1607</strain>
    </source>
</reference>
<dbReference type="Gene3D" id="3.90.1530.10">
    <property type="entry name" value="Conserved hypothetical protein from pyrococcus furiosus pfu- 392566-001, ParB domain"/>
    <property type="match status" value="1"/>
</dbReference>
<dbReference type="EMBL" id="PNEL01000043">
    <property type="protein sequence ID" value="TMN75183.1"/>
    <property type="molecule type" value="Genomic_DNA"/>
</dbReference>
<evidence type="ECO:0000256" key="1">
    <source>
        <dbReference type="SAM" id="MobiDB-lite"/>
    </source>
</evidence>
<name>A0AAQ2ERI7_PSEO7</name>
<organism evidence="2 3">
    <name type="scientific">Pseudoalteromonas piscicida</name>
    <dbReference type="NCBI Taxonomy" id="43662"/>
    <lineage>
        <taxon>Bacteria</taxon>
        <taxon>Pseudomonadati</taxon>
        <taxon>Pseudomonadota</taxon>
        <taxon>Gammaproteobacteria</taxon>
        <taxon>Alteromonadales</taxon>
        <taxon>Pseudoalteromonadaceae</taxon>
        <taxon>Pseudoalteromonas</taxon>
    </lineage>
</organism>
<evidence type="ECO:0008006" key="4">
    <source>
        <dbReference type="Google" id="ProtNLM"/>
    </source>
</evidence>
<dbReference type="InterPro" id="IPR036086">
    <property type="entry name" value="ParB/Sulfiredoxin_sf"/>
</dbReference>
<proteinExistence type="predicted"/>
<dbReference type="Proteomes" id="UP000305423">
    <property type="component" value="Unassembled WGS sequence"/>
</dbReference>
<dbReference type="AlphaFoldDB" id="A0AAQ2ERI7"/>
<protein>
    <recommendedName>
        <fullName evidence="4">ParB/Sulfiredoxin domain-containing protein</fullName>
    </recommendedName>
</protein>
<feature type="compositionally biased region" description="Basic and acidic residues" evidence="1">
    <location>
        <begin position="334"/>
        <end position="344"/>
    </location>
</feature>
<dbReference type="CDD" id="cd16387">
    <property type="entry name" value="ParB_N_Srx"/>
    <property type="match status" value="1"/>
</dbReference>
<gene>
    <name evidence="2" type="ORF">CWB74_16420</name>
</gene>
<sequence length="511" mass="59219">MLGEGTLSNTEVGEKKKWWENRVLRSVDNLKLWHDNPRLDPANNLITVRDYVEELIADPTDEKNFIALIKSIATRGFLSFDPIVVWQNEDKHFVVAEGNRRVMALKLLRAPEKAPLSIRKTVVHLSRGIDRDEIEKIRVCLAPSYEESRWYILQRHSPSASNQIRWQRLQQQRFIISVYDSVGQNVEETINITGFNRSAIIDALRYVKIRDIATRQEITALLTVAERELVYSHRINMTVLERWFGNSQVREHWHIKFEEDGVTINADPSTFYVAYARLLKLMFDKNNELGFLVNTRTIDSKFQQIFDYLPEVKSLDEAQSDAAQSTPLLECSGEAEKEKPAGSDKDEDEEIKPDRISSKGNPKRRQLTDKYHAITAKSYKINALFYELQKLPVFRYQNVSAASIRIFLELAVDEYIESSELVPEITRRLNKGFHEVSLSQKLSTLHGEFIDDRDANKVIKQLLTFNNDHSLNTLNEYVHGKKLHKVEAQFLNRFWDMLSPLFGVLIGLKEV</sequence>
<evidence type="ECO:0000313" key="2">
    <source>
        <dbReference type="EMBL" id="TMN75183.1"/>
    </source>
</evidence>
<dbReference type="SUPFAM" id="SSF110849">
    <property type="entry name" value="ParB/Sulfiredoxin"/>
    <property type="match status" value="1"/>
</dbReference>
<accession>A0AAQ2ERI7</accession>
<reference evidence="3" key="2">
    <citation type="submission" date="2019-06" db="EMBL/GenBank/DDBJ databases">
        <title>Co-occurence of chitin degradation, pigmentation and bioactivity in marine Pseudoalteromonas.</title>
        <authorList>
            <person name="Sonnenschein E.C."/>
            <person name="Bech P.K."/>
        </authorList>
    </citation>
    <scope>NUCLEOTIDE SEQUENCE [LARGE SCALE GENOMIC DNA]</scope>
    <source>
        <strain evidence="3">S1607</strain>
    </source>
</reference>
<comment type="caution">
    <text evidence="2">The sequence shown here is derived from an EMBL/GenBank/DDBJ whole genome shotgun (WGS) entry which is preliminary data.</text>
</comment>
<evidence type="ECO:0000313" key="3">
    <source>
        <dbReference type="Proteomes" id="UP000305423"/>
    </source>
</evidence>